<comment type="caution">
    <text evidence="3">The sequence shown here is derived from an EMBL/GenBank/DDBJ whole genome shotgun (WGS) entry which is preliminary data.</text>
</comment>
<feature type="non-terminal residue" evidence="3">
    <location>
        <position position="1"/>
    </location>
</feature>
<dbReference type="Proteomes" id="UP000601435">
    <property type="component" value="Unassembled WGS sequence"/>
</dbReference>
<feature type="transmembrane region" description="Helical" evidence="2">
    <location>
        <begin position="35"/>
        <end position="52"/>
    </location>
</feature>
<sequence>THQHKITADETYQASRKKDANERARSANQFARPKAAASALAATAFLATPTVALRTEDLEAIVPYNIPEEITYYETGADVFAILLVMLVLVYWHPWTKWTFLQFWRTAPCHAQTCTQTGSSSTHEGAQTGATYLVEPFPEMRTFINRGTQTDNLSRTSRILARDSVVGAGHGA</sequence>
<organism evidence="3 4">
    <name type="scientific">Symbiodinium necroappetens</name>
    <dbReference type="NCBI Taxonomy" id="1628268"/>
    <lineage>
        <taxon>Eukaryota</taxon>
        <taxon>Sar</taxon>
        <taxon>Alveolata</taxon>
        <taxon>Dinophyceae</taxon>
        <taxon>Suessiales</taxon>
        <taxon>Symbiodiniaceae</taxon>
        <taxon>Symbiodinium</taxon>
    </lineage>
</organism>
<proteinExistence type="predicted"/>
<reference evidence="3" key="1">
    <citation type="submission" date="2021-02" db="EMBL/GenBank/DDBJ databases">
        <authorList>
            <person name="Dougan E. K."/>
            <person name="Rhodes N."/>
            <person name="Thang M."/>
            <person name="Chan C."/>
        </authorList>
    </citation>
    <scope>NUCLEOTIDE SEQUENCE</scope>
</reference>
<gene>
    <name evidence="3" type="primary">GIP</name>
    <name evidence="3" type="ORF">SNEC2469_LOCUS29292</name>
</gene>
<feature type="region of interest" description="Disordered" evidence="1">
    <location>
        <begin position="1"/>
        <end position="28"/>
    </location>
</feature>
<keyword evidence="4" id="KW-1185">Reference proteome</keyword>
<evidence type="ECO:0000256" key="1">
    <source>
        <dbReference type="SAM" id="MobiDB-lite"/>
    </source>
</evidence>
<keyword evidence="2" id="KW-0472">Membrane</keyword>
<protein>
    <submittedName>
        <fullName evidence="3">GIP protein</fullName>
    </submittedName>
</protein>
<name>A0A813B3Z6_9DINO</name>
<accession>A0A813B3Z6</accession>
<evidence type="ECO:0000313" key="4">
    <source>
        <dbReference type="Proteomes" id="UP000601435"/>
    </source>
</evidence>
<feature type="transmembrane region" description="Helical" evidence="2">
    <location>
        <begin position="72"/>
        <end position="92"/>
    </location>
</feature>
<dbReference type="AlphaFoldDB" id="A0A813B3Z6"/>
<feature type="compositionally biased region" description="Basic and acidic residues" evidence="1">
    <location>
        <begin position="16"/>
        <end position="25"/>
    </location>
</feature>
<evidence type="ECO:0000313" key="3">
    <source>
        <dbReference type="EMBL" id="CAE7886057.1"/>
    </source>
</evidence>
<evidence type="ECO:0000256" key="2">
    <source>
        <dbReference type="SAM" id="Phobius"/>
    </source>
</evidence>
<keyword evidence="2" id="KW-1133">Transmembrane helix</keyword>
<dbReference type="EMBL" id="CAJNJA010065552">
    <property type="protein sequence ID" value="CAE7886057.1"/>
    <property type="molecule type" value="Genomic_DNA"/>
</dbReference>
<keyword evidence="2" id="KW-0812">Transmembrane</keyword>